<gene>
    <name evidence="1" type="ORF">F7R25_35780</name>
</gene>
<dbReference type="Proteomes" id="UP000473470">
    <property type="component" value="Unassembled WGS sequence"/>
</dbReference>
<organism evidence="1 2">
    <name type="scientific">Burkholderia stagnalis</name>
    <dbReference type="NCBI Taxonomy" id="1503054"/>
    <lineage>
        <taxon>Bacteria</taxon>
        <taxon>Pseudomonadati</taxon>
        <taxon>Pseudomonadota</taxon>
        <taxon>Betaproteobacteria</taxon>
        <taxon>Burkholderiales</taxon>
        <taxon>Burkholderiaceae</taxon>
        <taxon>Burkholderia</taxon>
        <taxon>Burkholderia cepacia complex</taxon>
    </lineage>
</organism>
<accession>A0A6L3MKW5</accession>
<reference evidence="1 2" key="1">
    <citation type="submission" date="2019-09" db="EMBL/GenBank/DDBJ databases">
        <title>Draft genome sequences of 48 bacterial type strains from the CCUG.</title>
        <authorList>
            <person name="Tunovic T."/>
            <person name="Pineiro-Iglesias B."/>
            <person name="Unosson C."/>
            <person name="Inganas E."/>
            <person name="Ohlen M."/>
            <person name="Cardew S."/>
            <person name="Jensie-Markopoulos S."/>
            <person name="Salva-Serra F."/>
            <person name="Jaen-Luchoro D."/>
            <person name="Karlsson R."/>
            <person name="Svensson-Stadler L."/>
            <person name="Chun J."/>
            <person name="Moore E."/>
        </authorList>
    </citation>
    <scope>NUCLEOTIDE SEQUENCE [LARGE SCALE GENOMIC DNA]</scope>
    <source>
        <strain evidence="1 2">CCUG 65686</strain>
    </source>
</reference>
<sequence length="117" mass="12901">MDKRDDREGAMRELRLYELDADEPAGRWRPVRRTLLRVTDGELWLTIEGEPADHWLRPGDVLTLAPGARVWLSAGPPGARFALSRPDAHAASLAAALRQRLAGWLGRGRQAGASLPT</sequence>
<dbReference type="EMBL" id="VZOK01000116">
    <property type="protein sequence ID" value="KAB0631516.1"/>
    <property type="molecule type" value="Genomic_DNA"/>
</dbReference>
<dbReference type="AlphaFoldDB" id="A0A6L3MKW5"/>
<dbReference type="Pfam" id="PF11142">
    <property type="entry name" value="DUF2917"/>
    <property type="match status" value="1"/>
</dbReference>
<name>A0A6L3MKW5_9BURK</name>
<dbReference type="InterPro" id="IPR011051">
    <property type="entry name" value="RmlC_Cupin_sf"/>
</dbReference>
<evidence type="ECO:0000313" key="2">
    <source>
        <dbReference type="Proteomes" id="UP000473470"/>
    </source>
</evidence>
<protein>
    <submittedName>
        <fullName evidence="1">DUF2917 domain-containing protein</fullName>
    </submittedName>
</protein>
<dbReference type="SUPFAM" id="SSF51182">
    <property type="entry name" value="RmlC-like cupins"/>
    <property type="match status" value="1"/>
</dbReference>
<evidence type="ECO:0000313" key="1">
    <source>
        <dbReference type="EMBL" id="KAB0631516.1"/>
    </source>
</evidence>
<dbReference type="InterPro" id="IPR021317">
    <property type="entry name" value="DUF2917"/>
</dbReference>
<proteinExistence type="predicted"/>
<comment type="caution">
    <text evidence="1">The sequence shown here is derived from an EMBL/GenBank/DDBJ whole genome shotgun (WGS) entry which is preliminary data.</text>
</comment>